<dbReference type="InterPro" id="IPR044528">
    <property type="entry name" value="POD-like_MBL-fold"/>
</dbReference>
<dbReference type="Proteomes" id="UP000013165">
    <property type="component" value="Unassembled WGS sequence"/>
</dbReference>
<dbReference type="HOGENOM" id="CLU_030571_7_1_6"/>
<dbReference type="SUPFAM" id="SSF52821">
    <property type="entry name" value="Rhodanese/Cell cycle control phosphatase"/>
    <property type="match status" value="2"/>
</dbReference>
<dbReference type="Gene3D" id="3.60.15.10">
    <property type="entry name" value="Ribonuclease Z/Hydroxyacylglutathione hydrolase-like"/>
    <property type="match status" value="1"/>
</dbReference>
<dbReference type="Pfam" id="PF00753">
    <property type="entry name" value="Lactamase_B"/>
    <property type="match status" value="1"/>
</dbReference>
<keyword evidence="4" id="KW-1185">Reference proteome</keyword>
<dbReference type="SUPFAM" id="SSF56281">
    <property type="entry name" value="Metallo-hydrolase/oxidoreductase"/>
    <property type="match status" value="1"/>
</dbReference>
<name>N6WTK9_9GAMM</name>
<dbReference type="InterPro" id="IPR036866">
    <property type="entry name" value="RibonucZ/Hydroxyglut_hydro"/>
</dbReference>
<dbReference type="EMBL" id="APLQ01000011">
    <property type="protein sequence ID" value="ENO14846.1"/>
    <property type="molecule type" value="Genomic_DNA"/>
</dbReference>
<sequence>MFIEKIKSEGLSQLSYLIGGGGKAVVIDPRRDCEIYVEKAAQLGCRITHIFETHRNEDLVSGAPILAELTGATVYHGPNAAGDVKYAKTAAEGESFKAGEVRIEVLETPGHTDDSVSYVLYDQSFGDDAVAVCTGDALFVGDVGRTDFYPDRAKEVAGLLFDSLQKLLTLGDHVYVLPAHGAGSVCGDNMANRDFSSIGYERAHNKMLQITDRDEFIAAKLDEHHYQPPYFRLMERLNLEGGTPASRVLVPAPLDLKELRELAKHSVLVDVRDVTAYLGSHVAGSLALPVGMLASFAGWLIEPDKQITLIAESDAQAETAARHLARIGFDNIAGYFALPIPGWAANALSFDAVSVVGVDEVARRVEERPSGWQLLDVRSQSEVESGVIEGSRHIYVGHVPVELESLSRDTHYTVMCASGARATVAASVLVSQGFNNVDVFMGSMGAWQSEGHAVADKPA</sequence>
<dbReference type="GO" id="GO:0070813">
    <property type="term" value="P:hydrogen sulfide metabolic process"/>
    <property type="evidence" value="ECO:0007669"/>
    <property type="project" value="TreeGrafter"/>
</dbReference>
<evidence type="ECO:0000313" key="4">
    <source>
        <dbReference type="Proteomes" id="UP000013165"/>
    </source>
</evidence>
<dbReference type="PANTHER" id="PTHR43084:SF1">
    <property type="entry name" value="PERSULFIDE DIOXYGENASE ETHE1, MITOCHONDRIAL"/>
    <property type="match status" value="1"/>
</dbReference>
<dbReference type="SMART" id="SM00849">
    <property type="entry name" value="Lactamase_B"/>
    <property type="match status" value="1"/>
</dbReference>
<keyword evidence="3" id="KW-0378">Hydrolase</keyword>
<dbReference type="SMART" id="SM00450">
    <property type="entry name" value="RHOD"/>
    <property type="match status" value="2"/>
</dbReference>
<accession>N6WTK9</accession>
<dbReference type="PANTHER" id="PTHR43084">
    <property type="entry name" value="PERSULFIDE DIOXYGENASE ETHE1"/>
    <property type="match status" value="1"/>
</dbReference>
<dbReference type="CDD" id="cd07724">
    <property type="entry name" value="POD-like_MBL-fold"/>
    <property type="match status" value="1"/>
</dbReference>
<dbReference type="InterPro" id="IPR001763">
    <property type="entry name" value="Rhodanese-like_dom"/>
</dbReference>
<dbReference type="eggNOG" id="COG0491">
    <property type="taxonomic scope" value="Bacteria"/>
</dbReference>
<dbReference type="Pfam" id="PF00581">
    <property type="entry name" value="Rhodanese"/>
    <property type="match status" value="2"/>
</dbReference>
<feature type="domain" description="Rhodanese" evidence="2">
    <location>
        <begin position="368"/>
        <end position="456"/>
    </location>
</feature>
<dbReference type="GO" id="GO:0046872">
    <property type="term" value="F:metal ion binding"/>
    <property type="evidence" value="ECO:0007669"/>
    <property type="project" value="UniProtKB-KW"/>
</dbReference>
<dbReference type="OrthoDB" id="9784009at2"/>
<reference evidence="3 4" key="1">
    <citation type="journal article" date="2013" name="Genome Announc.">
        <title>Genome Sequence of the Polycyclic Aromatic Hydrocarbon-Degrading Bacterium Strain Marinobacter nanhaiticus D15-8WT.</title>
        <authorList>
            <person name="Cui Z."/>
            <person name="Gao W."/>
            <person name="Li Q."/>
            <person name="Xu G."/>
            <person name="Zheng L."/>
        </authorList>
    </citation>
    <scope>NUCLEOTIDE SEQUENCE [LARGE SCALE GENOMIC DNA]</scope>
    <source>
        <strain evidence="3 4">D15-8W</strain>
    </source>
</reference>
<dbReference type="STRING" id="626887.J057_05826"/>
<feature type="domain" description="Rhodanese" evidence="2">
    <location>
        <begin position="262"/>
        <end position="352"/>
    </location>
</feature>
<dbReference type="Gene3D" id="3.40.250.10">
    <property type="entry name" value="Rhodanese-like domain"/>
    <property type="match status" value="2"/>
</dbReference>
<dbReference type="RefSeq" id="WP_004579143.1">
    <property type="nucleotide sequence ID" value="NZ_AP028878.1"/>
</dbReference>
<keyword evidence="1" id="KW-0479">Metal-binding</keyword>
<dbReference type="AlphaFoldDB" id="N6WTK9"/>
<dbReference type="InterPro" id="IPR036873">
    <property type="entry name" value="Rhodanese-like_dom_sf"/>
</dbReference>
<comment type="caution">
    <text evidence="3">The sequence shown here is derived from an EMBL/GenBank/DDBJ whole genome shotgun (WGS) entry which is preliminary data.</text>
</comment>
<gene>
    <name evidence="3" type="ORF">J057_05826</name>
</gene>
<dbReference type="GO" id="GO:0050313">
    <property type="term" value="F:sulfur dioxygenase activity"/>
    <property type="evidence" value="ECO:0007669"/>
    <property type="project" value="InterPro"/>
</dbReference>
<evidence type="ECO:0000313" key="3">
    <source>
        <dbReference type="EMBL" id="ENO14846.1"/>
    </source>
</evidence>
<dbReference type="CDD" id="cd00158">
    <property type="entry name" value="RHOD"/>
    <property type="match status" value="2"/>
</dbReference>
<dbReference type="GO" id="GO:0016787">
    <property type="term" value="F:hydrolase activity"/>
    <property type="evidence" value="ECO:0007669"/>
    <property type="project" value="UniProtKB-KW"/>
</dbReference>
<dbReference type="PATRIC" id="fig|626887.3.peg.1161"/>
<dbReference type="InterPro" id="IPR051682">
    <property type="entry name" value="Mito_Persulfide_Diox"/>
</dbReference>
<evidence type="ECO:0000256" key="1">
    <source>
        <dbReference type="ARBA" id="ARBA00022723"/>
    </source>
</evidence>
<dbReference type="InterPro" id="IPR001279">
    <property type="entry name" value="Metallo-B-lactamas"/>
</dbReference>
<organism evidence="3 4">
    <name type="scientific">Marinobacter nanhaiticus D15-8W</name>
    <dbReference type="NCBI Taxonomy" id="626887"/>
    <lineage>
        <taxon>Bacteria</taxon>
        <taxon>Pseudomonadati</taxon>
        <taxon>Pseudomonadota</taxon>
        <taxon>Gammaproteobacteria</taxon>
        <taxon>Pseudomonadales</taxon>
        <taxon>Marinobacteraceae</taxon>
        <taxon>Marinobacter</taxon>
    </lineage>
</organism>
<dbReference type="GO" id="GO:0006749">
    <property type="term" value="P:glutathione metabolic process"/>
    <property type="evidence" value="ECO:0007669"/>
    <property type="project" value="InterPro"/>
</dbReference>
<protein>
    <submittedName>
        <fullName evidence="3">MBL fold metallo-hydrolase</fullName>
    </submittedName>
</protein>
<dbReference type="eggNOG" id="COG0607">
    <property type="taxonomic scope" value="Bacteria"/>
</dbReference>
<proteinExistence type="predicted"/>
<evidence type="ECO:0000259" key="2">
    <source>
        <dbReference type="PROSITE" id="PS50206"/>
    </source>
</evidence>
<dbReference type="PROSITE" id="PS50206">
    <property type="entry name" value="RHODANESE_3"/>
    <property type="match status" value="2"/>
</dbReference>